<reference evidence="2 3" key="1">
    <citation type="submission" date="2015-04" db="EMBL/GenBank/DDBJ databases">
        <title>Complete Genome Sequence of Kosmotoga pacifica SLHLJ1.</title>
        <authorList>
            <person name="Jiang L.J."/>
            <person name="Shao Z.Z."/>
            <person name="Jebbar M."/>
        </authorList>
    </citation>
    <scope>NUCLEOTIDE SEQUENCE [LARGE SCALE GENOMIC DNA]</scope>
    <source>
        <strain evidence="2 3">SLHLJ1</strain>
    </source>
</reference>
<keyword evidence="2" id="KW-0808">Transferase</keyword>
<dbReference type="SUPFAM" id="SSF53448">
    <property type="entry name" value="Nucleotide-diphospho-sugar transferases"/>
    <property type="match status" value="1"/>
</dbReference>
<dbReference type="InterPro" id="IPR051161">
    <property type="entry name" value="Mannose-6P_isomerase_type2"/>
</dbReference>
<evidence type="ECO:0000313" key="2">
    <source>
        <dbReference type="EMBL" id="AKI97613.1"/>
    </source>
</evidence>
<dbReference type="PANTHER" id="PTHR46390">
    <property type="entry name" value="MANNOSE-1-PHOSPHATE GUANYLYLTRANSFERASE"/>
    <property type="match status" value="1"/>
</dbReference>
<protein>
    <submittedName>
        <fullName evidence="2">Mannose-1-phosphate guanyltransferase</fullName>
    </submittedName>
</protein>
<dbReference type="InterPro" id="IPR049577">
    <property type="entry name" value="GMPP_N"/>
</dbReference>
<evidence type="ECO:0000313" key="3">
    <source>
        <dbReference type="Proteomes" id="UP000035159"/>
    </source>
</evidence>
<dbReference type="RefSeq" id="WP_047754748.1">
    <property type="nucleotide sequence ID" value="NZ_CAJUHA010000017.1"/>
</dbReference>
<dbReference type="GO" id="GO:0009298">
    <property type="term" value="P:GDP-mannose biosynthetic process"/>
    <property type="evidence" value="ECO:0007669"/>
    <property type="project" value="TreeGrafter"/>
</dbReference>
<dbReference type="InterPro" id="IPR005835">
    <property type="entry name" value="NTP_transferase_dom"/>
</dbReference>
<dbReference type="EMBL" id="CP011232">
    <property type="protein sequence ID" value="AKI97613.1"/>
    <property type="molecule type" value="Genomic_DNA"/>
</dbReference>
<dbReference type="STRING" id="1330330.IX53_07040"/>
<proteinExistence type="predicted"/>
<accession>A0A0G2ZFQ6</accession>
<dbReference type="SUPFAM" id="SSF159283">
    <property type="entry name" value="Guanosine diphospho-D-mannose pyrophosphorylase/mannose-6-phosphate isomerase linker domain"/>
    <property type="match status" value="1"/>
</dbReference>
<dbReference type="InterPro" id="IPR029044">
    <property type="entry name" value="Nucleotide-diphossugar_trans"/>
</dbReference>
<dbReference type="CDD" id="cd02509">
    <property type="entry name" value="GDP-M1P_Guanylyltransferase"/>
    <property type="match status" value="1"/>
</dbReference>
<dbReference type="PANTHER" id="PTHR46390:SF1">
    <property type="entry name" value="MANNOSE-1-PHOSPHATE GUANYLYLTRANSFERASE"/>
    <property type="match status" value="1"/>
</dbReference>
<gene>
    <name evidence="2" type="ORF">IX53_07040</name>
</gene>
<dbReference type="Proteomes" id="UP000035159">
    <property type="component" value="Chromosome"/>
</dbReference>
<keyword evidence="3" id="KW-1185">Reference proteome</keyword>
<dbReference type="AlphaFoldDB" id="A0A0G2ZFQ6"/>
<organism evidence="2 3">
    <name type="scientific">Kosmotoga pacifica</name>
    <dbReference type="NCBI Taxonomy" id="1330330"/>
    <lineage>
        <taxon>Bacteria</taxon>
        <taxon>Thermotogati</taxon>
        <taxon>Thermotogota</taxon>
        <taxon>Thermotogae</taxon>
        <taxon>Kosmotogales</taxon>
        <taxon>Kosmotogaceae</taxon>
        <taxon>Kosmotoga</taxon>
    </lineage>
</organism>
<feature type="domain" description="Nucleotidyl transferase" evidence="1">
    <location>
        <begin position="3"/>
        <end position="276"/>
    </location>
</feature>
<dbReference type="KEGG" id="kpf:IX53_07040"/>
<sequence length="337" mass="38745">MVKALIMAGGIGERLWPLSTRKRPKQFHSFGDSKPLVIQTMERLKTLVDEVHIITTKEQINIFNQMIGKEEEEKITLLTEPFGKNTAPAIALGSLYYEPGDIMVIFPSDHIIRDLESFRRTITRAIEEAVESDALITIGITPTRPHTGYGYIERGESHNPERGSYRVKRFHEKPDFKKAQEYLKAGNFYWNSGMFIWRKEVFDRALRLHLPEIYHGLEELKAKAKSLEEVYENFPSVSIDYGIMEKADNVLVIPGNFYWNDVGSWDSVYELEEKDASGNVIRGEFVLHDVKNSLLFNTTYRSVRIASVEDAILVVTDEGILLCHRGDSQKVRELLKY</sequence>
<dbReference type="Gene3D" id="3.90.550.10">
    <property type="entry name" value="Spore Coat Polysaccharide Biosynthesis Protein SpsA, Chain A"/>
    <property type="match status" value="1"/>
</dbReference>
<name>A0A0G2ZFQ6_9BACT</name>
<dbReference type="Pfam" id="PF00483">
    <property type="entry name" value="NTP_transferase"/>
    <property type="match status" value="1"/>
</dbReference>
<evidence type="ECO:0000259" key="1">
    <source>
        <dbReference type="Pfam" id="PF00483"/>
    </source>
</evidence>
<dbReference type="OrthoDB" id="9806359at2"/>
<dbReference type="PATRIC" id="fig|1330330.3.peg.1427"/>
<dbReference type="GO" id="GO:0004475">
    <property type="term" value="F:mannose-1-phosphate guanylyltransferase (GTP) activity"/>
    <property type="evidence" value="ECO:0007669"/>
    <property type="project" value="InterPro"/>
</dbReference>